<evidence type="ECO:0000259" key="12">
    <source>
        <dbReference type="Pfam" id="PF03600"/>
    </source>
</evidence>
<reference evidence="13" key="1">
    <citation type="submission" date="2018-06" db="EMBL/GenBank/DDBJ databases">
        <authorList>
            <person name="Zhirakovskaya E."/>
        </authorList>
    </citation>
    <scope>NUCLEOTIDE SEQUENCE</scope>
</reference>
<keyword evidence="2" id="KW-0813">Transport</keyword>
<feature type="transmembrane region" description="Helical" evidence="11">
    <location>
        <begin position="166"/>
        <end position="184"/>
    </location>
</feature>
<dbReference type="NCBIfam" id="NF038006">
    <property type="entry name" value="NhaD_1"/>
    <property type="match status" value="1"/>
</dbReference>
<keyword evidence="9" id="KW-0739">Sodium transport</keyword>
<evidence type="ECO:0000256" key="7">
    <source>
        <dbReference type="ARBA" id="ARBA00023065"/>
    </source>
</evidence>
<dbReference type="InterPro" id="IPR004680">
    <property type="entry name" value="Cit_transptr-like_dom"/>
</dbReference>
<evidence type="ECO:0000256" key="3">
    <source>
        <dbReference type="ARBA" id="ARBA00022449"/>
    </source>
</evidence>
<feature type="transmembrane region" description="Helical" evidence="11">
    <location>
        <begin position="313"/>
        <end position="334"/>
    </location>
</feature>
<evidence type="ECO:0000256" key="6">
    <source>
        <dbReference type="ARBA" id="ARBA00023053"/>
    </source>
</evidence>
<dbReference type="GO" id="GO:0006814">
    <property type="term" value="P:sodium ion transport"/>
    <property type="evidence" value="ECO:0007669"/>
    <property type="project" value="UniProtKB-KW"/>
</dbReference>
<evidence type="ECO:0000256" key="11">
    <source>
        <dbReference type="SAM" id="Phobius"/>
    </source>
</evidence>
<dbReference type="InterPro" id="IPR045016">
    <property type="entry name" value="NhaD-like"/>
</dbReference>
<gene>
    <name evidence="13" type="ORF">MNBD_BACTEROID01-1210</name>
</gene>
<name>A0A3B0U1V1_9ZZZZ</name>
<evidence type="ECO:0000256" key="2">
    <source>
        <dbReference type="ARBA" id="ARBA00022448"/>
    </source>
</evidence>
<feature type="transmembrane region" description="Helical" evidence="11">
    <location>
        <begin position="27"/>
        <end position="49"/>
    </location>
</feature>
<comment type="subcellular location">
    <subcellularLocation>
        <location evidence="1">Membrane</location>
        <topology evidence="1">Multi-pass membrane protein</topology>
    </subcellularLocation>
</comment>
<feature type="transmembrane region" description="Helical" evidence="11">
    <location>
        <begin position="250"/>
        <end position="269"/>
    </location>
</feature>
<keyword evidence="4 11" id="KW-0812">Transmembrane</keyword>
<feature type="transmembrane region" description="Helical" evidence="11">
    <location>
        <begin position="127"/>
        <end position="154"/>
    </location>
</feature>
<feature type="transmembrane region" description="Helical" evidence="11">
    <location>
        <begin position="438"/>
        <end position="456"/>
    </location>
</feature>
<comment type="similarity">
    <text evidence="10">Belongs to the NhaD Na(+)/H(+) (TC 2.A.62) antiporter family.</text>
</comment>
<proteinExistence type="inferred from homology"/>
<dbReference type="Pfam" id="PF03600">
    <property type="entry name" value="CitMHS"/>
    <property type="match status" value="1"/>
</dbReference>
<dbReference type="GO" id="GO:0016020">
    <property type="term" value="C:membrane"/>
    <property type="evidence" value="ECO:0007669"/>
    <property type="project" value="UniProtKB-SubCell"/>
</dbReference>
<evidence type="ECO:0000256" key="4">
    <source>
        <dbReference type="ARBA" id="ARBA00022692"/>
    </source>
</evidence>
<feature type="domain" description="Citrate transporter-like" evidence="12">
    <location>
        <begin position="24"/>
        <end position="380"/>
    </location>
</feature>
<protein>
    <submittedName>
        <fullName evidence="13">Na+/H+ antiporter NhaD type</fullName>
    </submittedName>
</protein>
<accession>A0A3B0U1V1</accession>
<dbReference type="PANTHER" id="PTHR43269:SF2">
    <property type="entry name" value="SODIUM_PROTON ANTIPORTER 1-RELATED"/>
    <property type="match status" value="1"/>
</dbReference>
<evidence type="ECO:0000256" key="1">
    <source>
        <dbReference type="ARBA" id="ARBA00004141"/>
    </source>
</evidence>
<evidence type="ECO:0000256" key="10">
    <source>
        <dbReference type="ARBA" id="ARBA00025753"/>
    </source>
</evidence>
<evidence type="ECO:0000256" key="8">
    <source>
        <dbReference type="ARBA" id="ARBA00023136"/>
    </source>
</evidence>
<evidence type="ECO:0000313" key="13">
    <source>
        <dbReference type="EMBL" id="VAW24268.1"/>
    </source>
</evidence>
<keyword evidence="7" id="KW-0406">Ion transport</keyword>
<keyword evidence="6" id="KW-0915">Sodium</keyword>
<dbReference type="GO" id="GO:0015297">
    <property type="term" value="F:antiporter activity"/>
    <property type="evidence" value="ECO:0007669"/>
    <property type="project" value="UniProtKB-KW"/>
</dbReference>
<evidence type="ECO:0000256" key="9">
    <source>
        <dbReference type="ARBA" id="ARBA00023201"/>
    </source>
</evidence>
<dbReference type="EMBL" id="UOEP01000208">
    <property type="protein sequence ID" value="VAW24268.1"/>
    <property type="molecule type" value="Genomic_DNA"/>
</dbReference>
<dbReference type="AlphaFoldDB" id="A0A3B0U1V1"/>
<evidence type="ECO:0000256" key="5">
    <source>
        <dbReference type="ARBA" id="ARBA00022989"/>
    </source>
</evidence>
<organism evidence="13">
    <name type="scientific">hydrothermal vent metagenome</name>
    <dbReference type="NCBI Taxonomy" id="652676"/>
    <lineage>
        <taxon>unclassified sequences</taxon>
        <taxon>metagenomes</taxon>
        <taxon>ecological metagenomes</taxon>
    </lineage>
</organism>
<keyword evidence="8 11" id="KW-0472">Membrane</keyword>
<feature type="transmembrane region" description="Helical" evidence="11">
    <location>
        <begin position="275"/>
        <end position="292"/>
    </location>
</feature>
<keyword evidence="5 11" id="KW-1133">Transmembrane helix</keyword>
<feature type="transmembrane region" description="Helical" evidence="11">
    <location>
        <begin position="204"/>
        <end position="223"/>
    </location>
</feature>
<dbReference type="PANTHER" id="PTHR43269">
    <property type="entry name" value="SODIUM/PROTON ANTIPORTER 1-RELATED"/>
    <property type="match status" value="1"/>
</dbReference>
<feature type="transmembrane region" description="Helical" evidence="11">
    <location>
        <begin position="401"/>
        <end position="426"/>
    </location>
</feature>
<keyword evidence="3" id="KW-0050">Antiport</keyword>
<sequence>MFILMVIVFVLGYTAIALEHPLRVDKAASALIIGTLCWVVYIIGAEGILNLGFSPSWGAFLASHPGEHGLDAIREFIVDYEIVHHIGEISEILFFLLGAMTIVEVVDQHDGFKIITDKIRTTNKVKLLWILSFLTFFMSALLDNLTTTIVLVALLRKLIDDKQTRWFFASMVVLAANAGGAWSPIGDVTTIMLWIGGQITTLRIIEGVILPSLVCMVVPLLILSFTMKGTVKRPGIDEDDNECTTQNERYLFLIMGVGGLLFVPVFKTFTHLPPFMGMLFSLGIVWIVGEIIHRDKPREIKDKLKVVAILRKVDIPTVLFFLGILSAVAALQSAGHLNLLAGYLDKHLHNIFLIDLAIGVLSSIVDNVPLVAGAMGMYPITDPGTTGYMASFVQDGAFWEFLAYTAGTGGSILIIGSAAGVAAMGLEKIDFIWYLKRISLLAFLGYLSGAGVYYLFFGL</sequence>